<comment type="catalytic activity">
    <reaction evidence="8">
        <text>L-seryl-[protein] + ATP = O-phospho-L-seryl-[protein] + ADP + H(+)</text>
        <dbReference type="Rhea" id="RHEA:17989"/>
        <dbReference type="Rhea" id="RHEA-COMP:9863"/>
        <dbReference type="Rhea" id="RHEA-COMP:11604"/>
        <dbReference type="ChEBI" id="CHEBI:15378"/>
        <dbReference type="ChEBI" id="CHEBI:29999"/>
        <dbReference type="ChEBI" id="CHEBI:30616"/>
        <dbReference type="ChEBI" id="CHEBI:83421"/>
        <dbReference type="ChEBI" id="CHEBI:456216"/>
        <dbReference type="EC" id="2.7.11.1"/>
    </reaction>
</comment>
<feature type="transmembrane region" description="Helical" evidence="11">
    <location>
        <begin position="340"/>
        <end position="362"/>
    </location>
</feature>
<name>A0A0R1WCL9_9LACO</name>
<dbReference type="SMART" id="SM00740">
    <property type="entry name" value="PASTA"/>
    <property type="match status" value="4"/>
</dbReference>
<dbReference type="PROSITE" id="PS00108">
    <property type="entry name" value="PROTEIN_KINASE_ST"/>
    <property type="match status" value="1"/>
</dbReference>
<feature type="domain" description="PASTA" evidence="13">
    <location>
        <begin position="499"/>
        <end position="566"/>
    </location>
</feature>
<comment type="caution">
    <text evidence="14">The sequence shown here is derived from an EMBL/GenBank/DDBJ whole genome shotgun (WGS) entry which is preliminary data.</text>
</comment>
<dbReference type="InterPro" id="IPR011009">
    <property type="entry name" value="Kinase-like_dom_sf"/>
</dbReference>
<evidence type="ECO:0000259" key="13">
    <source>
        <dbReference type="PROSITE" id="PS51178"/>
    </source>
</evidence>
<keyword evidence="5 14" id="KW-0418">Kinase</keyword>
<keyword evidence="6 9" id="KW-0067">ATP-binding</keyword>
<dbReference type="RefSeq" id="WP_057823008.1">
    <property type="nucleotide sequence ID" value="NZ_AZFX01000003.1"/>
</dbReference>
<feature type="domain" description="PASTA" evidence="13">
    <location>
        <begin position="363"/>
        <end position="430"/>
    </location>
</feature>
<feature type="domain" description="PASTA" evidence="13">
    <location>
        <begin position="431"/>
        <end position="498"/>
    </location>
</feature>
<evidence type="ECO:0000256" key="7">
    <source>
        <dbReference type="ARBA" id="ARBA00047899"/>
    </source>
</evidence>
<reference evidence="14 15" key="1">
    <citation type="journal article" date="2015" name="Genome Announc.">
        <title>Expanding the biotechnology potential of lactobacilli through comparative genomics of 213 strains and associated genera.</title>
        <authorList>
            <person name="Sun Z."/>
            <person name="Harris H.M."/>
            <person name="McCann A."/>
            <person name="Guo C."/>
            <person name="Argimon S."/>
            <person name="Zhang W."/>
            <person name="Yang X."/>
            <person name="Jeffery I.B."/>
            <person name="Cooney J.C."/>
            <person name="Kagawa T.F."/>
            <person name="Liu W."/>
            <person name="Song Y."/>
            <person name="Salvetti E."/>
            <person name="Wrobel A."/>
            <person name="Rasinkangas P."/>
            <person name="Parkhill J."/>
            <person name="Rea M.C."/>
            <person name="O'Sullivan O."/>
            <person name="Ritari J."/>
            <person name="Douillard F.P."/>
            <person name="Paul Ross R."/>
            <person name="Yang R."/>
            <person name="Briner A.E."/>
            <person name="Felis G.E."/>
            <person name="de Vos W.M."/>
            <person name="Barrangou R."/>
            <person name="Klaenhammer T.R."/>
            <person name="Caufield P.W."/>
            <person name="Cui Y."/>
            <person name="Zhang H."/>
            <person name="O'Toole P.W."/>
        </authorList>
    </citation>
    <scope>NUCLEOTIDE SEQUENCE [LARGE SCALE GENOMIC DNA]</scope>
    <source>
        <strain evidence="14 15">DSM 17758</strain>
    </source>
</reference>
<keyword evidence="2" id="KW-0723">Serine/threonine-protein kinase</keyword>
<feature type="region of interest" description="Disordered" evidence="10">
    <location>
        <begin position="298"/>
        <end position="333"/>
    </location>
</feature>
<dbReference type="CDD" id="cd06577">
    <property type="entry name" value="PASTA_pknB"/>
    <property type="match status" value="4"/>
</dbReference>
<dbReference type="PANTHER" id="PTHR43289">
    <property type="entry name" value="MITOGEN-ACTIVATED PROTEIN KINASE KINASE KINASE 20-RELATED"/>
    <property type="match status" value="1"/>
</dbReference>
<dbReference type="NCBIfam" id="NF033483">
    <property type="entry name" value="PknB_PASTA_kin"/>
    <property type="match status" value="1"/>
</dbReference>
<dbReference type="Pfam" id="PF00069">
    <property type="entry name" value="Pkinase"/>
    <property type="match status" value="1"/>
</dbReference>
<evidence type="ECO:0000256" key="8">
    <source>
        <dbReference type="ARBA" id="ARBA00048679"/>
    </source>
</evidence>
<keyword evidence="11" id="KW-0472">Membrane</keyword>
<keyword evidence="4 9" id="KW-0547">Nucleotide-binding</keyword>
<dbReference type="SUPFAM" id="SSF56112">
    <property type="entry name" value="Protein kinase-like (PK-like)"/>
    <property type="match status" value="1"/>
</dbReference>
<organism evidence="14 15">
    <name type="scientific">Lapidilactobacillus concavus DSM 17758</name>
    <dbReference type="NCBI Taxonomy" id="1423735"/>
    <lineage>
        <taxon>Bacteria</taxon>
        <taxon>Bacillati</taxon>
        <taxon>Bacillota</taxon>
        <taxon>Bacilli</taxon>
        <taxon>Lactobacillales</taxon>
        <taxon>Lactobacillaceae</taxon>
        <taxon>Lapidilactobacillus</taxon>
    </lineage>
</organism>
<gene>
    <name evidence="14" type="ORF">FC15_GL000983</name>
</gene>
<dbReference type="Gene3D" id="3.30.200.20">
    <property type="entry name" value="Phosphorylase Kinase, domain 1"/>
    <property type="match status" value="1"/>
</dbReference>
<dbReference type="SMART" id="SM00220">
    <property type="entry name" value="S_TKc"/>
    <property type="match status" value="1"/>
</dbReference>
<feature type="binding site" evidence="9">
    <location>
        <position position="41"/>
    </location>
    <ligand>
        <name>ATP</name>
        <dbReference type="ChEBI" id="CHEBI:30616"/>
    </ligand>
</feature>
<dbReference type="OrthoDB" id="9788659at2"/>
<dbReference type="Gene3D" id="2.60.40.2560">
    <property type="match status" value="1"/>
</dbReference>
<dbReference type="PROSITE" id="PS00107">
    <property type="entry name" value="PROTEIN_KINASE_ATP"/>
    <property type="match status" value="1"/>
</dbReference>
<dbReference type="InterPro" id="IPR017441">
    <property type="entry name" value="Protein_kinase_ATP_BS"/>
</dbReference>
<keyword evidence="15" id="KW-1185">Reference proteome</keyword>
<dbReference type="AlphaFoldDB" id="A0A0R1WCL9"/>
<protein>
    <recommendedName>
        <fullName evidence="1">non-specific serine/threonine protein kinase</fullName>
        <ecNumber evidence="1">2.7.11.1</ecNumber>
    </recommendedName>
</protein>
<feature type="domain" description="PASTA" evidence="13">
    <location>
        <begin position="567"/>
        <end position="635"/>
    </location>
</feature>
<keyword evidence="11" id="KW-1133">Transmembrane helix</keyword>
<evidence type="ECO:0000256" key="6">
    <source>
        <dbReference type="ARBA" id="ARBA00022840"/>
    </source>
</evidence>
<dbReference type="GO" id="GO:0005524">
    <property type="term" value="F:ATP binding"/>
    <property type="evidence" value="ECO:0007669"/>
    <property type="project" value="UniProtKB-UniRule"/>
</dbReference>
<evidence type="ECO:0000256" key="5">
    <source>
        <dbReference type="ARBA" id="ARBA00022777"/>
    </source>
</evidence>
<evidence type="ECO:0000256" key="4">
    <source>
        <dbReference type="ARBA" id="ARBA00022741"/>
    </source>
</evidence>
<dbReference type="PROSITE" id="PS50011">
    <property type="entry name" value="PROTEIN_KINASE_DOM"/>
    <property type="match status" value="1"/>
</dbReference>
<keyword evidence="11" id="KW-0812">Transmembrane</keyword>
<dbReference type="FunFam" id="1.10.510.10:FF:000021">
    <property type="entry name" value="Serine/threonine protein kinase"/>
    <property type="match status" value="1"/>
</dbReference>
<dbReference type="Gene3D" id="3.30.10.20">
    <property type="match status" value="4"/>
</dbReference>
<evidence type="ECO:0000256" key="2">
    <source>
        <dbReference type="ARBA" id="ARBA00022527"/>
    </source>
</evidence>
<dbReference type="PROSITE" id="PS51178">
    <property type="entry name" value="PASTA"/>
    <property type="match status" value="4"/>
</dbReference>
<comment type="catalytic activity">
    <reaction evidence="7">
        <text>L-threonyl-[protein] + ATP = O-phospho-L-threonyl-[protein] + ADP + H(+)</text>
        <dbReference type="Rhea" id="RHEA:46608"/>
        <dbReference type="Rhea" id="RHEA-COMP:11060"/>
        <dbReference type="Rhea" id="RHEA-COMP:11605"/>
        <dbReference type="ChEBI" id="CHEBI:15378"/>
        <dbReference type="ChEBI" id="CHEBI:30013"/>
        <dbReference type="ChEBI" id="CHEBI:30616"/>
        <dbReference type="ChEBI" id="CHEBI:61977"/>
        <dbReference type="ChEBI" id="CHEBI:456216"/>
        <dbReference type="EC" id="2.7.11.1"/>
    </reaction>
</comment>
<dbReference type="Pfam" id="PF03793">
    <property type="entry name" value="PASTA"/>
    <property type="match status" value="4"/>
</dbReference>
<evidence type="ECO:0000256" key="9">
    <source>
        <dbReference type="PROSITE-ProRule" id="PRU10141"/>
    </source>
</evidence>
<accession>A0A0R1WCL9</accession>
<evidence type="ECO:0000259" key="12">
    <source>
        <dbReference type="PROSITE" id="PS50011"/>
    </source>
</evidence>
<feature type="domain" description="Protein kinase" evidence="12">
    <location>
        <begin position="12"/>
        <end position="272"/>
    </location>
</feature>
<dbReference type="InterPro" id="IPR008271">
    <property type="entry name" value="Ser/Thr_kinase_AS"/>
</dbReference>
<dbReference type="GO" id="GO:0004674">
    <property type="term" value="F:protein serine/threonine kinase activity"/>
    <property type="evidence" value="ECO:0007669"/>
    <property type="project" value="UniProtKB-KW"/>
</dbReference>
<dbReference type="Gene3D" id="1.10.510.10">
    <property type="entry name" value="Transferase(Phosphotransferase) domain 1"/>
    <property type="match status" value="1"/>
</dbReference>
<dbReference type="Proteomes" id="UP000051315">
    <property type="component" value="Unassembled WGS sequence"/>
</dbReference>
<dbReference type="PATRIC" id="fig|1423735.3.peg.1022"/>
<dbReference type="PANTHER" id="PTHR43289:SF34">
    <property type="entry name" value="SERINE_THREONINE-PROTEIN KINASE YBDM-RELATED"/>
    <property type="match status" value="1"/>
</dbReference>
<dbReference type="CDD" id="cd14014">
    <property type="entry name" value="STKc_PknB_like"/>
    <property type="match status" value="1"/>
</dbReference>
<feature type="region of interest" description="Disordered" evidence="10">
    <location>
        <begin position="253"/>
        <end position="273"/>
    </location>
</feature>
<sequence>MMERGYLVSGRYEILDTLGEGGMANVYLAEDTILHRQVAVKVLRMDLQHDQATIRRFQREASATCELSHPNIVSVYDVGEDRGIQYIVMEYIAGSNLKAYIEKHYPFPLTKVIEIMTQILSAVQLAHSKGIIHRDLKPQNILMTEDGQSKIADFGIAVALSEESVTQTNSMLGSVHYISPEQARGSLPTPQSDIYALGIILYELLVGKVPFAGDSAVTIALKHFHEDIPSIRETNPVIPQALENVVLKATAKDPKQRFQSADEMSASLRTSLDPARRNEPKFVPIVDQDLLGETKIMPSHLDDTRPIPKTNHATQSATSAPAEEVAPPKKLPKPKRKMRWPLLVGIGVLLIAVIGIFVALIVTNRDVKVPDMSGMTQSEARAALEKSDLELGTLRYEYSQKVAKDLVIRSLPVESSSVKNGSKVGLVISEGAKTYTIGNYKGKNYDTVAEKLGNLGFFVKRKEQTSETVPAGEIIKQSLKKGKKVVPKDTTITLTVSTGLPTMVLEDYRNQDYETVAALLRQKGLTVVKKTTSSTTVDTGKIVEQSPAAGEEVVVSETTITLTVSTGRPNVELADMVAGKYNQEKAKSYADEHNLKLVVENDYSDTVASGLVMSQSPAAGTAMKSGDTLTITLSKGSDPNKETSFSKTITIPYLAASQSSSSNTSSSATNTVQVYIGDAKNNINSLYQTLTISHDTSLTLHFTVKDNQSAQYRIVRDGTQIAQESVSN</sequence>
<dbReference type="EMBL" id="AZFX01000003">
    <property type="protein sequence ID" value="KRM13812.1"/>
    <property type="molecule type" value="Genomic_DNA"/>
</dbReference>
<dbReference type="InterPro" id="IPR005543">
    <property type="entry name" value="PASTA_dom"/>
</dbReference>
<evidence type="ECO:0000256" key="11">
    <source>
        <dbReference type="SAM" id="Phobius"/>
    </source>
</evidence>
<dbReference type="FunFam" id="3.30.200.20:FF:000035">
    <property type="entry name" value="Serine/threonine protein kinase Stk1"/>
    <property type="match status" value="1"/>
</dbReference>
<evidence type="ECO:0000256" key="10">
    <source>
        <dbReference type="SAM" id="MobiDB-lite"/>
    </source>
</evidence>
<proteinExistence type="predicted"/>
<dbReference type="EC" id="2.7.11.1" evidence="1"/>
<keyword evidence="3" id="KW-0808">Transferase</keyword>
<evidence type="ECO:0000313" key="15">
    <source>
        <dbReference type="Proteomes" id="UP000051315"/>
    </source>
</evidence>
<dbReference type="STRING" id="1423735.FC15_GL000983"/>
<dbReference type="InterPro" id="IPR000719">
    <property type="entry name" value="Prot_kinase_dom"/>
</dbReference>
<evidence type="ECO:0000256" key="1">
    <source>
        <dbReference type="ARBA" id="ARBA00012513"/>
    </source>
</evidence>
<evidence type="ECO:0000256" key="3">
    <source>
        <dbReference type="ARBA" id="ARBA00022679"/>
    </source>
</evidence>
<evidence type="ECO:0000313" key="14">
    <source>
        <dbReference type="EMBL" id="KRM13812.1"/>
    </source>
</evidence>